<feature type="region of interest" description="Disordered" evidence="1">
    <location>
        <begin position="470"/>
        <end position="492"/>
    </location>
</feature>
<dbReference type="VEuPathDB" id="CryptoDB:Vbra_5347"/>
<feature type="compositionally biased region" description="Polar residues" evidence="1">
    <location>
        <begin position="306"/>
        <end position="317"/>
    </location>
</feature>
<keyword evidence="4" id="KW-1185">Reference proteome</keyword>
<evidence type="ECO:0000313" key="4">
    <source>
        <dbReference type="Proteomes" id="UP000041254"/>
    </source>
</evidence>
<sequence>MIPSCAGGDRRRDGRQRRPRTYSLTDLYEAAPERLLKGLPCSAWLLSAVLFFHAAPFVICYPLSVLTGSLKYPRLYPSEAFGHPPSIYVCSLLAPLGTICWLLFTWRFATAIDRYLPSAVERGYIQLCVLLSVTIHIGLTGLVSIPLPVYPIGHYIFAGLYFSSCALQCLFFAYVIDHSIASPMSTAMDGLRLEPVVRYAAAWGQIVCAAVMAGVAIFTPYEMPFVIAEWTFISFVVLYQWSSFPLAHFTDRQQPMEPHFIESIPALPKLASLSQLPRLKSLPSIASIASLPNISTHSLRLRIAVSDSQPPSPSTKGSNGGVDEARSDDLIDAANNTATTTTTTTVVEWSDKEENVKGGYFWNHGQPFLFFAAPLSSPSSTKHTRGTLSTASTSLSVSSLIPLKGGTSSRVPGEGEGEGEGYSEPHRDGTSDGESSSLPDMSELASESPTDESASALTHDDDWVIVDASHPAHTDTKRGVGEKGSGALSPSAASSVSSAAASQDGSLVHSCSCSDMYRSLMVGA</sequence>
<feature type="transmembrane region" description="Helical" evidence="2">
    <location>
        <begin position="127"/>
        <end position="149"/>
    </location>
</feature>
<keyword evidence="2" id="KW-0472">Membrane</keyword>
<keyword evidence="2" id="KW-0812">Transmembrane</keyword>
<feature type="compositionally biased region" description="Polar residues" evidence="1">
    <location>
        <begin position="432"/>
        <end position="455"/>
    </location>
</feature>
<proteinExistence type="predicted"/>
<evidence type="ECO:0000313" key="3">
    <source>
        <dbReference type="EMBL" id="CEM00028.1"/>
    </source>
</evidence>
<dbReference type="InParanoid" id="A0A0G4ES11"/>
<keyword evidence="2" id="KW-1133">Transmembrane helix</keyword>
<feature type="compositionally biased region" description="Basic and acidic residues" evidence="1">
    <location>
        <begin position="470"/>
        <end position="481"/>
    </location>
</feature>
<gene>
    <name evidence="3" type="ORF">Vbra_5347</name>
</gene>
<protein>
    <submittedName>
        <fullName evidence="3">Uncharacterized protein</fullName>
    </submittedName>
</protein>
<accession>A0A0G4ES11</accession>
<reference evidence="3 4" key="1">
    <citation type="submission" date="2014-11" db="EMBL/GenBank/DDBJ databases">
        <authorList>
            <person name="Zhu J."/>
            <person name="Qi W."/>
            <person name="Song R."/>
        </authorList>
    </citation>
    <scope>NUCLEOTIDE SEQUENCE [LARGE SCALE GENOMIC DNA]</scope>
</reference>
<dbReference type="EMBL" id="CDMY01000294">
    <property type="protein sequence ID" value="CEM00028.1"/>
    <property type="molecule type" value="Genomic_DNA"/>
</dbReference>
<dbReference type="Proteomes" id="UP000041254">
    <property type="component" value="Unassembled WGS sequence"/>
</dbReference>
<organism evidence="3 4">
    <name type="scientific">Vitrella brassicaformis (strain CCMP3155)</name>
    <dbReference type="NCBI Taxonomy" id="1169540"/>
    <lineage>
        <taxon>Eukaryota</taxon>
        <taxon>Sar</taxon>
        <taxon>Alveolata</taxon>
        <taxon>Colpodellida</taxon>
        <taxon>Vitrellaceae</taxon>
        <taxon>Vitrella</taxon>
    </lineage>
</organism>
<feature type="transmembrane region" description="Helical" evidence="2">
    <location>
        <begin position="155"/>
        <end position="176"/>
    </location>
</feature>
<feature type="region of interest" description="Disordered" evidence="1">
    <location>
        <begin position="399"/>
        <end position="455"/>
    </location>
</feature>
<evidence type="ECO:0000256" key="2">
    <source>
        <dbReference type="SAM" id="Phobius"/>
    </source>
</evidence>
<feature type="transmembrane region" description="Helical" evidence="2">
    <location>
        <begin position="196"/>
        <end position="218"/>
    </location>
</feature>
<feature type="region of interest" description="Disordered" evidence="1">
    <location>
        <begin position="305"/>
        <end position="326"/>
    </location>
</feature>
<dbReference type="AlphaFoldDB" id="A0A0G4ES11"/>
<name>A0A0G4ES11_VITBC</name>
<feature type="transmembrane region" description="Helical" evidence="2">
    <location>
        <begin position="86"/>
        <end position="106"/>
    </location>
</feature>
<feature type="transmembrane region" description="Helical" evidence="2">
    <location>
        <begin position="43"/>
        <end position="66"/>
    </location>
</feature>
<evidence type="ECO:0000256" key="1">
    <source>
        <dbReference type="SAM" id="MobiDB-lite"/>
    </source>
</evidence>